<dbReference type="InterPro" id="IPR013083">
    <property type="entry name" value="Znf_RING/FYVE/PHD"/>
</dbReference>
<protein>
    <submittedName>
        <fullName evidence="4">Uncharacterized protein</fullName>
    </submittedName>
</protein>
<proteinExistence type="predicted"/>
<dbReference type="OrthoDB" id="6781668at2759"/>
<evidence type="ECO:0000259" key="2">
    <source>
        <dbReference type="PROSITE" id="PS50090"/>
    </source>
</evidence>
<dbReference type="Proteomes" id="UP000053815">
    <property type="component" value="Unassembled WGS sequence"/>
</dbReference>
<dbReference type="Gene3D" id="1.10.10.60">
    <property type="entry name" value="Homeodomain-like"/>
    <property type="match status" value="1"/>
</dbReference>
<dbReference type="STRING" id="91626.A0A0C9MXU9"/>
<sequence length="572" mass="65920">MTQYGLNNSAFFAEECQDEIHALKLAGKDDEMSDRGTKPLLSWKLLPVPSSVQINALFLQQLRTSLPKPSVQQDQNDIKHSVIALFDSNSYKQSNPTTKNFYKEEITDQEHAQINERITLQQRQFANHELREKIRMYSAIREVFDYLSDEEISDILKECENNEVGLLEKTICRLSESGTLAQLRKTIALRYNKEETSYVPQIQPGQILAKKSSKQAATKKRQPRIKLGLDAALKQITNTKAKVAFEGWSEARIRSFKMIEKNPNSYYYRFNEPGEEQKRGPWTEDEKRLFIDRLKEMGTEGHWGLFSKGIPGRVGYQCSNYYRFLIETKQLQDDNYVISPNGKPLYTFEKKLEDGTIEKRLRTHNKSLNQNYVTESHAVLSSTTLTEDKLNKPTKRKISNCNNATKKARRRHRLTMTNDSSSDSEIESYDNDASGNFVPRNYYRTRADKVQSEKYKKARCLPTREDHEPNDPAVIQGAASADESECLLPGFIDPITLDQVEKPAISKYGHIMGYDTWIRCLSNWQGGSTKNVCPITKQRLTKRDLVLLTSENLHLYKYEIDVDVSDKQTDMN</sequence>
<dbReference type="Pfam" id="PF00249">
    <property type="entry name" value="Myb_DNA-binding"/>
    <property type="match status" value="1"/>
</dbReference>
<evidence type="ECO:0000313" key="5">
    <source>
        <dbReference type="Proteomes" id="UP000053815"/>
    </source>
</evidence>
<dbReference type="PROSITE" id="PS50090">
    <property type="entry name" value="MYB_LIKE"/>
    <property type="match status" value="1"/>
</dbReference>
<dbReference type="SUPFAM" id="SSF46689">
    <property type="entry name" value="Homeodomain-like"/>
    <property type="match status" value="1"/>
</dbReference>
<dbReference type="PROSITE" id="PS51294">
    <property type="entry name" value="HTH_MYB"/>
    <property type="match status" value="1"/>
</dbReference>
<evidence type="ECO:0000313" key="4">
    <source>
        <dbReference type="EMBL" id="GAN08422.1"/>
    </source>
</evidence>
<dbReference type="InterPro" id="IPR009057">
    <property type="entry name" value="Homeodomain-like_sf"/>
</dbReference>
<evidence type="ECO:0000256" key="1">
    <source>
        <dbReference type="SAM" id="MobiDB-lite"/>
    </source>
</evidence>
<keyword evidence="5" id="KW-1185">Reference proteome</keyword>
<reference evidence="4" key="1">
    <citation type="submission" date="2014-09" db="EMBL/GenBank/DDBJ databases">
        <title>Draft genome sequence of an oleaginous Mucoromycotina fungus Mucor ambiguus NBRC6742.</title>
        <authorList>
            <person name="Takeda I."/>
            <person name="Yamane N."/>
            <person name="Morita T."/>
            <person name="Tamano K."/>
            <person name="Machida M."/>
            <person name="Baker S."/>
            <person name="Koike H."/>
        </authorList>
    </citation>
    <scope>NUCLEOTIDE SEQUENCE</scope>
    <source>
        <strain evidence="4">NBRC 6742</strain>
    </source>
</reference>
<dbReference type="InterPro" id="IPR017930">
    <property type="entry name" value="Myb_dom"/>
</dbReference>
<evidence type="ECO:0000259" key="3">
    <source>
        <dbReference type="PROSITE" id="PS51294"/>
    </source>
</evidence>
<feature type="domain" description="Myb-like" evidence="2">
    <location>
        <begin position="274"/>
        <end position="326"/>
    </location>
</feature>
<feature type="region of interest" description="Disordered" evidence="1">
    <location>
        <begin position="404"/>
        <end position="432"/>
    </location>
</feature>
<accession>A0A0C9MXU9</accession>
<gene>
    <name evidence="4" type="ORF">MAM1_0204d07933</name>
</gene>
<dbReference type="SUPFAM" id="SSF57850">
    <property type="entry name" value="RING/U-box"/>
    <property type="match status" value="1"/>
</dbReference>
<dbReference type="SMART" id="SM00717">
    <property type="entry name" value="SANT"/>
    <property type="match status" value="1"/>
</dbReference>
<dbReference type="InterPro" id="IPR001005">
    <property type="entry name" value="SANT/Myb"/>
</dbReference>
<feature type="domain" description="HTH myb-type" evidence="3">
    <location>
        <begin position="274"/>
        <end position="330"/>
    </location>
</feature>
<dbReference type="AlphaFoldDB" id="A0A0C9MXU9"/>
<dbReference type="Gene3D" id="3.30.40.10">
    <property type="entry name" value="Zinc/RING finger domain, C3HC4 (zinc finger)"/>
    <property type="match status" value="1"/>
</dbReference>
<dbReference type="EMBL" id="DF836493">
    <property type="protein sequence ID" value="GAN08422.1"/>
    <property type="molecule type" value="Genomic_DNA"/>
</dbReference>
<name>A0A0C9MXU9_9FUNG</name>
<dbReference type="CDD" id="cd00167">
    <property type="entry name" value="SANT"/>
    <property type="match status" value="1"/>
</dbReference>
<organism evidence="4">
    <name type="scientific">Mucor ambiguus</name>
    <dbReference type="NCBI Taxonomy" id="91626"/>
    <lineage>
        <taxon>Eukaryota</taxon>
        <taxon>Fungi</taxon>
        <taxon>Fungi incertae sedis</taxon>
        <taxon>Mucoromycota</taxon>
        <taxon>Mucoromycotina</taxon>
        <taxon>Mucoromycetes</taxon>
        <taxon>Mucorales</taxon>
        <taxon>Mucorineae</taxon>
        <taxon>Mucoraceae</taxon>
        <taxon>Mucor</taxon>
    </lineage>
</organism>